<dbReference type="PROSITE" id="PS51375">
    <property type="entry name" value="PPR"/>
    <property type="match status" value="3"/>
</dbReference>
<dbReference type="PANTHER" id="PTHR47926">
    <property type="entry name" value="PENTATRICOPEPTIDE REPEAT-CONTAINING PROTEIN"/>
    <property type="match status" value="1"/>
</dbReference>
<feature type="repeat" description="PPR" evidence="2">
    <location>
        <begin position="221"/>
        <end position="255"/>
    </location>
</feature>
<sequence>MYAKCAADGSVDDAREVFDLMVDRNVMSWTAIIIGYVRSRGHDKEAVELFCAMIKGHVSPNLKACANLSDPCMGEQVYTHAMKLGLALVNCVGNSLISMYARSGMMEDAHKAFDMLFEKNLISYNMIVDANANNLNSEKAFELFREIEDIGIGASAFTIASLLSGAASISAVGKGEQIHAWLLKLGFAPNQSICSALISMYSRCGYIEATFQVFNDMGGRNVISWTSMITGFAKHGFTSKELEMFHKMLGDGVRPNEITYIAVLSAFSHLGLISKGWKLFNSMYREHGIVSRMEHYACMVDLLDQSRSPSEALKFINSMHFRADALVHGNKELGELAAKMILEQNPYDLAAYILLSNLYASLDFVRHDVENELKEQYLFQHSEKNSCGIWSSKHIETKTC</sequence>
<organism evidence="3 4">
    <name type="scientific">Quercus suber</name>
    <name type="common">Cork oak</name>
    <dbReference type="NCBI Taxonomy" id="58331"/>
    <lineage>
        <taxon>Eukaryota</taxon>
        <taxon>Viridiplantae</taxon>
        <taxon>Streptophyta</taxon>
        <taxon>Embryophyta</taxon>
        <taxon>Tracheophyta</taxon>
        <taxon>Spermatophyta</taxon>
        <taxon>Magnoliopsida</taxon>
        <taxon>eudicotyledons</taxon>
        <taxon>Gunneridae</taxon>
        <taxon>Pentapetalae</taxon>
        <taxon>rosids</taxon>
        <taxon>fabids</taxon>
        <taxon>Fagales</taxon>
        <taxon>Fagaceae</taxon>
        <taxon>Quercus</taxon>
    </lineage>
</organism>
<dbReference type="InterPro" id="IPR011990">
    <property type="entry name" value="TPR-like_helical_dom_sf"/>
</dbReference>
<evidence type="ECO:0000256" key="2">
    <source>
        <dbReference type="PROSITE-ProRule" id="PRU00708"/>
    </source>
</evidence>
<dbReference type="InterPro" id="IPR002885">
    <property type="entry name" value="PPR_rpt"/>
</dbReference>
<accession>A0AAW0LBM1</accession>
<dbReference type="GO" id="GO:0003723">
    <property type="term" value="F:RNA binding"/>
    <property type="evidence" value="ECO:0007669"/>
    <property type="project" value="InterPro"/>
</dbReference>
<dbReference type="FunFam" id="1.25.40.10:FF:000798">
    <property type="entry name" value="Pentatricopeptide repeat-containing protein At3g49170, chloroplastic"/>
    <property type="match status" value="1"/>
</dbReference>
<feature type="repeat" description="PPR" evidence="2">
    <location>
        <begin position="120"/>
        <end position="154"/>
    </location>
</feature>
<evidence type="ECO:0000313" key="3">
    <source>
        <dbReference type="EMBL" id="KAK7848904.1"/>
    </source>
</evidence>
<evidence type="ECO:0000313" key="4">
    <source>
        <dbReference type="Proteomes" id="UP000237347"/>
    </source>
</evidence>
<protein>
    <submittedName>
        <fullName evidence="3">Pentatricopeptide repeat-containing protein</fullName>
    </submittedName>
</protein>
<keyword evidence="4" id="KW-1185">Reference proteome</keyword>
<feature type="repeat" description="PPR" evidence="2">
    <location>
        <begin position="25"/>
        <end position="60"/>
    </location>
</feature>
<dbReference type="AlphaFoldDB" id="A0AAW0LBM1"/>
<dbReference type="EMBL" id="PKMF04000121">
    <property type="protein sequence ID" value="KAK7848904.1"/>
    <property type="molecule type" value="Genomic_DNA"/>
</dbReference>
<gene>
    <name evidence="3" type="ORF">CFP56_004157</name>
</gene>
<dbReference type="InterPro" id="IPR046960">
    <property type="entry name" value="PPR_At4g14850-like_plant"/>
</dbReference>
<dbReference type="Pfam" id="PF01535">
    <property type="entry name" value="PPR"/>
    <property type="match status" value="3"/>
</dbReference>
<keyword evidence="1" id="KW-0677">Repeat</keyword>
<reference evidence="3 4" key="1">
    <citation type="journal article" date="2018" name="Sci. Data">
        <title>The draft genome sequence of cork oak.</title>
        <authorList>
            <person name="Ramos A.M."/>
            <person name="Usie A."/>
            <person name="Barbosa P."/>
            <person name="Barros P.M."/>
            <person name="Capote T."/>
            <person name="Chaves I."/>
            <person name="Simoes F."/>
            <person name="Abreu I."/>
            <person name="Carrasquinho I."/>
            <person name="Faro C."/>
            <person name="Guimaraes J.B."/>
            <person name="Mendonca D."/>
            <person name="Nobrega F."/>
            <person name="Rodrigues L."/>
            <person name="Saibo N.J.M."/>
            <person name="Varela M.C."/>
            <person name="Egas C."/>
            <person name="Matos J."/>
            <person name="Miguel C.M."/>
            <person name="Oliveira M.M."/>
            <person name="Ricardo C.P."/>
            <person name="Goncalves S."/>
        </authorList>
    </citation>
    <scope>NUCLEOTIDE SEQUENCE [LARGE SCALE GENOMIC DNA]</scope>
    <source>
        <strain evidence="4">cv. HL8</strain>
    </source>
</reference>
<proteinExistence type="predicted"/>
<dbReference type="GO" id="GO:0009451">
    <property type="term" value="P:RNA modification"/>
    <property type="evidence" value="ECO:0007669"/>
    <property type="project" value="InterPro"/>
</dbReference>
<comment type="caution">
    <text evidence="3">The sequence shown here is derived from an EMBL/GenBank/DDBJ whole genome shotgun (WGS) entry which is preliminary data.</text>
</comment>
<dbReference type="NCBIfam" id="TIGR00756">
    <property type="entry name" value="PPR"/>
    <property type="match status" value="3"/>
</dbReference>
<dbReference type="Proteomes" id="UP000237347">
    <property type="component" value="Unassembled WGS sequence"/>
</dbReference>
<dbReference type="Pfam" id="PF13041">
    <property type="entry name" value="PPR_2"/>
    <property type="match status" value="1"/>
</dbReference>
<evidence type="ECO:0000256" key="1">
    <source>
        <dbReference type="ARBA" id="ARBA00022737"/>
    </source>
</evidence>
<dbReference type="PANTHER" id="PTHR47926:SF522">
    <property type="entry name" value="TETRATRICOPEPTIDE REPEAT-LIKE SUPERFAMILY PROTEIN"/>
    <property type="match status" value="1"/>
</dbReference>
<name>A0AAW0LBM1_QUESU</name>
<dbReference type="Gene3D" id="1.25.40.10">
    <property type="entry name" value="Tetratricopeptide repeat domain"/>
    <property type="match status" value="3"/>
</dbReference>